<keyword evidence="3" id="KW-1185">Reference proteome</keyword>
<evidence type="ECO:0000256" key="1">
    <source>
        <dbReference type="SAM" id="SignalP"/>
    </source>
</evidence>
<dbReference type="AlphaFoldDB" id="A0A5C2S1B1"/>
<reference evidence="2" key="1">
    <citation type="journal article" date="2018" name="Genome Biol. Evol.">
        <title>Genomics and development of Lentinus tigrinus, a white-rot wood-decaying mushroom with dimorphic fruiting bodies.</title>
        <authorList>
            <person name="Wu B."/>
            <person name="Xu Z."/>
            <person name="Knudson A."/>
            <person name="Carlson A."/>
            <person name="Chen N."/>
            <person name="Kovaka S."/>
            <person name="LaButti K."/>
            <person name="Lipzen A."/>
            <person name="Pennachio C."/>
            <person name="Riley R."/>
            <person name="Schakwitz W."/>
            <person name="Umezawa K."/>
            <person name="Ohm R.A."/>
            <person name="Grigoriev I.V."/>
            <person name="Nagy L.G."/>
            <person name="Gibbons J."/>
            <person name="Hibbett D."/>
        </authorList>
    </citation>
    <scope>NUCLEOTIDE SEQUENCE [LARGE SCALE GENOMIC DNA]</scope>
    <source>
        <strain evidence="2">ALCF2SS1-6</strain>
    </source>
</reference>
<gene>
    <name evidence="2" type="ORF">L227DRAFT_565491</name>
</gene>
<sequence length="190" mass="20317">MCTLMLIILGALASLISWRINVLASLEYNDSDALLQLSMQGAFEPGLAVGIIKNIALAHVSQASGEGTSFQWLHTCEDTWFGNELSPVNFPAGKGVALQANASMETLASAIQGIPPRVLRLIVMYTMPEGLDIAAFAVKLISEMCTLQEVTFRSSAPGYPMYQALQMVTTSGRDGQDSCCVVPAQTKGMP</sequence>
<feature type="chain" id="PRO_5022983187" evidence="1">
    <location>
        <begin position="18"/>
        <end position="190"/>
    </location>
</feature>
<keyword evidence="1" id="KW-0732">Signal</keyword>
<protein>
    <submittedName>
        <fullName evidence="2">Uncharacterized protein</fullName>
    </submittedName>
</protein>
<evidence type="ECO:0000313" key="3">
    <source>
        <dbReference type="Proteomes" id="UP000313359"/>
    </source>
</evidence>
<proteinExistence type="predicted"/>
<evidence type="ECO:0000313" key="2">
    <source>
        <dbReference type="EMBL" id="RPD57180.1"/>
    </source>
</evidence>
<dbReference type="EMBL" id="ML122282">
    <property type="protein sequence ID" value="RPD57180.1"/>
    <property type="molecule type" value="Genomic_DNA"/>
</dbReference>
<dbReference type="Proteomes" id="UP000313359">
    <property type="component" value="Unassembled WGS sequence"/>
</dbReference>
<organism evidence="2 3">
    <name type="scientific">Lentinus tigrinus ALCF2SS1-6</name>
    <dbReference type="NCBI Taxonomy" id="1328759"/>
    <lineage>
        <taxon>Eukaryota</taxon>
        <taxon>Fungi</taxon>
        <taxon>Dikarya</taxon>
        <taxon>Basidiomycota</taxon>
        <taxon>Agaricomycotina</taxon>
        <taxon>Agaricomycetes</taxon>
        <taxon>Polyporales</taxon>
        <taxon>Polyporaceae</taxon>
        <taxon>Lentinus</taxon>
    </lineage>
</organism>
<name>A0A5C2S1B1_9APHY</name>
<accession>A0A5C2S1B1</accession>
<feature type="signal peptide" evidence="1">
    <location>
        <begin position="1"/>
        <end position="17"/>
    </location>
</feature>